<proteinExistence type="predicted"/>
<dbReference type="EMBL" id="SPNW01000058">
    <property type="protein sequence ID" value="TIA87338.1"/>
    <property type="molecule type" value="Genomic_DNA"/>
</dbReference>
<evidence type="ECO:0000313" key="14">
    <source>
        <dbReference type="Proteomes" id="UP000310189"/>
    </source>
</evidence>
<comment type="pathway">
    <text evidence="2">Lipid metabolism; sphingolipid metabolism.</text>
</comment>
<dbReference type="Pfam" id="PF00106">
    <property type="entry name" value="adh_short"/>
    <property type="match status" value="1"/>
</dbReference>
<evidence type="ECO:0000256" key="11">
    <source>
        <dbReference type="ARBA" id="ARBA00048930"/>
    </source>
</evidence>
<dbReference type="InterPro" id="IPR002347">
    <property type="entry name" value="SDR_fam"/>
</dbReference>
<evidence type="ECO:0000256" key="1">
    <source>
        <dbReference type="ARBA" id="ARBA00004240"/>
    </source>
</evidence>
<keyword evidence="7" id="KW-0560">Oxidoreductase</keyword>
<evidence type="ECO:0000256" key="2">
    <source>
        <dbReference type="ARBA" id="ARBA00004760"/>
    </source>
</evidence>
<dbReference type="SUPFAM" id="SSF51735">
    <property type="entry name" value="NAD(P)-binding Rossmann-fold domains"/>
    <property type="match status" value="1"/>
</dbReference>
<protein>
    <recommendedName>
        <fullName evidence="9">3-dehydrosphinganine reductase</fullName>
        <ecNumber evidence="9">1.1.1.102</ecNumber>
    </recommendedName>
</protein>
<dbReference type="Gene3D" id="3.40.50.720">
    <property type="entry name" value="NAD(P)-binding Rossmann-like Domain"/>
    <property type="match status" value="1"/>
</dbReference>
<sequence length="299" mass="32633">MLAGNKIDYRGRHSFVTGGSQGLGFSLAAELVERGSSVTICARNESKLVAAVEQLEKHRSSDDQFIKYVSADLTDYQATLSAVHIESPPSLIFCCAGCSTPGWFNDMDIETFKSDMDANYFSALHTAKAATRAIVDNDIKDAHITLVSSVLGFPLGVPGYSSYTPAKHAIRGLGDALRTELKLYGIHTHVYFPGTIYTPGYETENKTKPALTKKIEGAADGLTPEQCAKALLSGIDKGEYHITSDFVGSLIKNLSRGASPSNNVIIDTLLFIIAAIALPFWRMYMDWLVTKERKQRTPN</sequence>
<evidence type="ECO:0000256" key="4">
    <source>
        <dbReference type="ARBA" id="ARBA00022824"/>
    </source>
</evidence>
<comment type="subcellular location">
    <subcellularLocation>
        <location evidence="1">Endoplasmic reticulum</location>
    </subcellularLocation>
</comment>
<keyword evidence="5" id="KW-0521">NADP</keyword>
<dbReference type="OrthoDB" id="10267115at2759"/>
<dbReference type="GO" id="GO:0006666">
    <property type="term" value="P:3-keto-sphinganine metabolic process"/>
    <property type="evidence" value="ECO:0007669"/>
    <property type="project" value="InterPro"/>
</dbReference>
<keyword evidence="12" id="KW-0472">Membrane</keyword>
<evidence type="ECO:0000256" key="7">
    <source>
        <dbReference type="ARBA" id="ARBA00023002"/>
    </source>
</evidence>
<comment type="pathway">
    <text evidence="3">Sphingolipid metabolism.</text>
</comment>
<comment type="function">
    <text evidence="10">Catalyzes the reduction of 3'-oxosphinganine (3-ketodihydrosphingosine/KDS) to sphinganine (dihydrosphingosine/DHS), the second step of de novo sphingolipid biosynthesis.</text>
</comment>
<keyword evidence="12" id="KW-0812">Transmembrane</keyword>
<keyword evidence="4" id="KW-0256">Endoplasmic reticulum</keyword>
<dbReference type="PANTHER" id="PTHR43550:SF3">
    <property type="entry name" value="3-KETODIHYDROSPHINGOSINE REDUCTASE"/>
    <property type="match status" value="1"/>
</dbReference>
<reference evidence="13 14" key="1">
    <citation type="submission" date="2019-03" db="EMBL/GenBank/DDBJ databases">
        <title>Sequencing 23 genomes of Wallemia ichthyophaga.</title>
        <authorList>
            <person name="Gostincar C."/>
        </authorList>
    </citation>
    <scope>NUCLEOTIDE SEQUENCE [LARGE SCALE GENOMIC DNA]</scope>
    <source>
        <strain evidence="13 14">EXF-5753</strain>
    </source>
</reference>
<evidence type="ECO:0000256" key="9">
    <source>
        <dbReference type="ARBA" id="ARBA00026112"/>
    </source>
</evidence>
<evidence type="ECO:0000256" key="6">
    <source>
        <dbReference type="ARBA" id="ARBA00022919"/>
    </source>
</evidence>
<dbReference type="GO" id="GO:0030148">
    <property type="term" value="P:sphingolipid biosynthetic process"/>
    <property type="evidence" value="ECO:0007669"/>
    <property type="project" value="InterPro"/>
</dbReference>
<dbReference type="Proteomes" id="UP000310189">
    <property type="component" value="Unassembled WGS sequence"/>
</dbReference>
<dbReference type="FunFam" id="3.40.50.720:FF:000468">
    <property type="entry name" value="Short-chain dehydrogenase, putative"/>
    <property type="match status" value="1"/>
</dbReference>
<evidence type="ECO:0000256" key="5">
    <source>
        <dbReference type="ARBA" id="ARBA00022857"/>
    </source>
</evidence>
<keyword evidence="14" id="KW-1185">Reference proteome</keyword>
<gene>
    <name evidence="13" type="ORF">E3P99_03240</name>
</gene>
<accession>A0A4T0FH00</accession>
<comment type="caution">
    <text evidence="13">The sequence shown here is derived from an EMBL/GenBank/DDBJ whole genome shotgun (WGS) entry which is preliminary data.</text>
</comment>
<dbReference type="AlphaFoldDB" id="A0A4T0FH00"/>
<dbReference type="InterPro" id="IPR045022">
    <property type="entry name" value="KDSR-like"/>
</dbReference>
<evidence type="ECO:0000256" key="10">
    <source>
        <dbReference type="ARBA" id="ARBA00044737"/>
    </source>
</evidence>
<evidence type="ECO:0000256" key="12">
    <source>
        <dbReference type="SAM" id="Phobius"/>
    </source>
</evidence>
<dbReference type="PRINTS" id="PR00081">
    <property type="entry name" value="GDHRDH"/>
</dbReference>
<keyword evidence="6" id="KW-0746">Sphingolipid metabolism</keyword>
<keyword evidence="12" id="KW-1133">Transmembrane helix</keyword>
<evidence type="ECO:0000256" key="3">
    <source>
        <dbReference type="ARBA" id="ARBA00004991"/>
    </source>
</evidence>
<name>A0A4T0FH00_9BASI</name>
<dbReference type="GO" id="GO:0047560">
    <property type="term" value="F:3-dehydrosphinganine reductase activity"/>
    <property type="evidence" value="ECO:0007669"/>
    <property type="project" value="UniProtKB-EC"/>
</dbReference>
<dbReference type="PANTHER" id="PTHR43550">
    <property type="entry name" value="3-KETODIHYDROSPHINGOSINE REDUCTASE"/>
    <property type="match status" value="1"/>
</dbReference>
<evidence type="ECO:0000313" key="13">
    <source>
        <dbReference type="EMBL" id="TIA87338.1"/>
    </source>
</evidence>
<dbReference type="CDD" id="cd08939">
    <property type="entry name" value="KDSR-like_SDR_c"/>
    <property type="match status" value="1"/>
</dbReference>
<comment type="catalytic activity">
    <reaction evidence="11">
        <text>sphinganine + NADP(+) = 3-oxosphinganine + NADPH + H(+)</text>
        <dbReference type="Rhea" id="RHEA:22640"/>
        <dbReference type="ChEBI" id="CHEBI:15378"/>
        <dbReference type="ChEBI" id="CHEBI:57783"/>
        <dbReference type="ChEBI" id="CHEBI:57817"/>
        <dbReference type="ChEBI" id="CHEBI:58299"/>
        <dbReference type="ChEBI" id="CHEBI:58349"/>
        <dbReference type="EC" id="1.1.1.102"/>
    </reaction>
    <physiologicalReaction direction="right-to-left" evidence="11">
        <dbReference type="Rhea" id="RHEA:22642"/>
    </physiologicalReaction>
</comment>
<keyword evidence="8" id="KW-0443">Lipid metabolism</keyword>
<dbReference type="InterPro" id="IPR036291">
    <property type="entry name" value="NAD(P)-bd_dom_sf"/>
</dbReference>
<dbReference type="EC" id="1.1.1.102" evidence="9"/>
<organism evidence="13 14">
    <name type="scientific">Wallemia hederae</name>
    <dbReference type="NCBI Taxonomy" id="1540922"/>
    <lineage>
        <taxon>Eukaryota</taxon>
        <taxon>Fungi</taxon>
        <taxon>Dikarya</taxon>
        <taxon>Basidiomycota</taxon>
        <taxon>Wallemiomycotina</taxon>
        <taxon>Wallemiomycetes</taxon>
        <taxon>Wallemiales</taxon>
        <taxon>Wallemiaceae</taxon>
        <taxon>Wallemia</taxon>
    </lineage>
</organism>
<feature type="transmembrane region" description="Helical" evidence="12">
    <location>
        <begin position="264"/>
        <end position="284"/>
    </location>
</feature>
<dbReference type="GO" id="GO:0005789">
    <property type="term" value="C:endoplasmic reticulum membrane"/>
    <property type="evidence" value="ECO:0007669"/>
    <property type="project" value="TreeGrafter"/>
</dbReference>
<evidence type="ECO:0000256" key="8">
    <source>
        <dbReference type="ARBA" id="ARBA00023098"/>
    </source>
</evidence>